<evidence type="ECO:0000256" key="1">
    <source>
        <dbReference type="RuleBase" id="RU365099"/>
    </source>
</evidence>
<dbReference type="Gene3D" id="1.10.1510.10">
    <property type="entry name" value="Uncharacterised protein YqeY/AIM41 PF09424, N-terminal domain"/>
    <property type="match status" value="1"/>
</dbReference>
<dbReference type="Pfam" id="PF09424">
    <property type="entry name" value="YqeY"/>
    <property type="match status" value="1"/>
</dbReference>
<gene>
    <name evidence="1" type="primary">AIM41</name>
    <name evidence="2" type="ORF">FOMPIDRAFT_88173</name>
</gene>
<dbReference type="PANTHER" id="PTHR28055">
    <property type="entry name" value="ALTERED INHERITANCE OF MITOCHONDRIA PROTEIN 41, MITOCHONDRIAL"/>
    <property type="match status" value="1"/>
</dbReference>
<dbReference type="Gene3D" id="1.10.10.410">
    <property type="match status" value="1"/>
</dbReference>
<dbReference type="Proteomes" id="UP000015241">
    <property type="component" value="Unassembled WGS sequence"/>
</dbReference>
<evidence type="ECO:0000313" key="3">
    <source>
        <dbReference type="Proteomes" id="UP000015241"/>
    </source>
</evidence>
<reference evidence="2 3" key="1">
    <citation type="journal article" date="2012" name="Science">
        <title>The Paleozoic origin of enzymatic lignin decomposition reconstructed from 31 fungal genomes.</title>
        <authorList>
            <person name="Floudas D."/>
            <person name="Binder M."/>
            <person name="Riley R."/>
            <person name="Barry K."/>
            <person name="Blanchette R.A."/>
            <person name="Henrissat B."/>
            <person name="Martinez A.T."/>
            <person name="Otillar R."/>
            <person name="Spatafora J.W."/>
            <person name="Yadav J.S."/>
            <person name="Aerts A."/>
            <person name="Benoit I."/>
            <person name="Boyd A."/>
            <person name="Carlson A."/>
            <person name="Copeland A."/>
            <person name="Coutinho P.M."/>
            <person name="de Vries R.P."/>
            <person name="Ferreira P."/>
            <person name="Findley K."/>
            <person name="Foster B."/>
            <person name="Gaskell J."/>
            <person name="Glotzer D."/>
            <person name="Gorecki P."/>
            <person name="Heitman J."/>
            <person name="Hesse C."/>
            <person name="Hori C."/>
            <person name="Igarashi K."/>
            <person name="Jurgens J.A."/>
            <person name="Kallen N."/>
            <person name="Kersten P."/>
            <person name="Kohler A."/>
            <person name="Kuees U."/>
            <person name="Kumar T.K.A."/>
            <person name="Kuo A."/>
            <person name="LaButti K."/>
            <person name="Larrondo L.F."/>
            <person name="Lindquist E."/>
            <person name="Ling A."/>
            <person name="Lombard V."/>
            <person name="Lucas S."/>
            <person name="Lundell T."/>
            <person name="Martin R."/>
            <person name="McLaughlin D.J."/>
            <person name="Morgenstern I."/>
            <person name="Morin E."/>
            <person name="Murat C."/>
            <person name="Nagy L.G."/>
            <person name="Nolan M."/>
            <person name="Ohm R.A."/>
            <person name="Patyshakuliyeva A."/>
            <person name="Rokas A."/>
            <person name="Ruiz-Duenas F.J."/>
            <person name="Sabat G."/>
            <person name="Salamov A."/>
            <person name="Samejima M."/>
            <person name="Schmutz J."/>
            <person name="Slot J.C."/>
            <person name="St John F."/>
            <person name="Stenlid J."/>
            <person name="Sun H."/>
            <person name="Sun S."/>
            <person name="Syed K."/>
            <person name="Tsang A."/>
            <person name="Wiebenga A."/>
            <person name="Young D."/>
            <person name="Pisabarro A."/>
            <person name="Eastwood D.C."/>
            <person name="Martin F."/>
            <person name="Cullen D."/>
            <person name="Grigoriev I.V."/>
            <person name="Hibbett D.S."/>
        </authorList>
    </citation>
    <scope>NUCLEOTIDE SEQUENCE</scope>
    <source>
        <strain evidence="3">FP-58527</strain>
    </source>
</reference>
<dbReference type="InterPro" id="IPR019004">
    <property type="entry name" value="YqeY/Aim41"/>
</dbReference>
<dbReference type="InParanoid" id="S8FWU6"/>
<dbReference type="PANTHER" id="PTHR28055:SF1">
    <property type="entry name" value="ALTERED INHERITANCE OF MITOCHONDRIA PROTEIN 41, MITOCHONDRIAL"/>
    <property type="match status" value="1"/>
</dbReference>
<organism evidence="2 3">
    <name type="scientific">Fomitopsis schrenkii</name>
    <name type="common">Brown rot fungus</name>
    <dbReference type="NCBI Taxonomy" id="2126942"/>
    <lineage>
        <taxon>Eukaryota</taxon>
        <taxon>Fungi</taxon>
        <taxon>Dikarya</taxon>
        <taxon>Basidiomycota</taxon>
        <taxon>Agaricomycotina</taxon>
        <taxon>Agaricomycetes</taxon>
        <taxon>Polyporales</taxon>
        <taxon>Fomitopsis</taxon>
    </lineage>
</organism>
<dbReference type="HOGENOM" id="CLU_079430_1_0_1"/>
<dbReference type="AlphaFoldDB" id="S8FWU6"/>
<dbReference type="eggNOG" id="ENOG502RSAS">
    <property type="taxonomic scope" value="Eukaryota"/>
</dbReference>
<dbReference type="SUPFAM" id="SSF89095">
    <property type="entry name" value="GatB/YqeY motif"/>
    <property type="match status" value="1"/>
</dbReference>
<dbReference type="EMBL" id="KE504134">
    <property type="protein sequence ID" value="EPT02695.1"/>
    <property type="molecule type" value="Genomic_DNA"/>
</dbReference>
<accession>S8FWU6</accession>
<evidence type="ECO:0000313" key="2">
    <source>
        <dbReference type="EMBL" id="EPT02695.1"/>
    </source>
</evidence>
<dbReference type="GO" id="GO:0005739">
    <property type="term" value="C:mitochondrion"/>
    <property type="evidence" value="ECO:0007669"/>
    <property type="project" value="UniProtKB-SubCell"/>
</dbReference>
<dbReference type="OrthoDB" id="538640at2759"/>
<protein>
    <recommendedName>
        <fullName evidence="1">Altered inheritance of mitochondria protein 41</fullName>
    </recommendedName>
</protein>
<keyword evidence="1" id="KW-0496">Mitochondrion</keyword>
<dbReference type="InterPro" id="IPR003789">
    <property type="entry name" value="Asn/Gln_tRNA_amidoTrase-B-like"/>
</dbReference>
<dbReference type="InterPro" id="IPR023168">
    <property type="entry name" value="GatB_Yqey_C_2"/>
</dbReference>
<dbReference type="GO" id="GO:0016884">
    <property type="term" value="F:carbon-nitrogen ligase activity, with glutamine as amido-N-donor"/>
    <property type="evidence" value="ECO:0007669"/>
    <property type="project" value="UniProtKB-UniRule"/>
</dbReference>
<comment type="subcellular location">
    <subcellularLocation>
        <location evidence="1">Mitochondrion</location>
    </subcellularLocation>
</comment>
<proteinExistence type="inferred from homology"/>
<dbReference type="InterPro" id="IPR042184">
    <property type="entry name" value="YqeY/Aim41_N"/>
</dbReference>
<comment type="similarity">
    <text evidence="1">Belongs to the AIM41 family.</text>
</comment>
<keyword evidence="3" id="KW-1185">Reference proteome</keyword>
<sequence>MRASRFIGTASEGAEDLRSKITTELKAAMKAKDSAKSTALRSLLSEVYSVDKLPQNKDGVVNSGAIAGIIRKAVERRLDAADQYEKAARPELAVKEKQEAEVLQGLLPQQLSETEIDSIIREVVAEHEDVDVITDPHAKRAQGIVMKWFYERVDKSRAEGQVLKKRVDAFFLEARAPPAST</sequence>
<name>S8FWU6_FOMSC</name>
<dbReference type="STRING" id="743788.S8FWU6"/>